<dbReference type="OrthoDB" id="1111734at2759"/>
<dbReference type="HOGENOM" id="CLU_028123_3_0_1"/>
<dbReference type="GO" id="GO:0016491">
    <property type="term" value="F:oxidoreductase activity"/>
    <property type="evidence" value="ECO:0007669"/>
    <property type="project" value="TreeGrafter"/>
</dbReference>
<evidence type="ECO:0008006" key="3">
    <source>
        <dbReference type="Google" id="ProtNLM"/>
    </source>
</evidence>
<sequence length="491" mass="53278">MPPRIVRVAVVGAGLSGLTVAYLLSTLTLDPESESVSFEVHLFEKADVLGMDSNSISVTVPTEEGNKAEMRIDVPMRSFQDGYYTHLIRLYRHVGVNFRIADFSYSFSALKAPVNGAKPKIETFMIYNGQSGRAGVSIPSARKPTASCTIFTLARWTGADLSWHHFVGGIVIPLFSAVCTASAEDVYSHPAEEILEYLWQSQGTHHYVVSNGVRDVVDRLSRPLPAENIHLSSAITSIKPDPENPSTSSVYYSTLGGEHVLRGCAHVVICSQANQAARILSTYSASLPEASAQKPIIDAQISCLGKFAYCRAVVVNHTDPALLPDGPGDWRDLNLVCMEDPHAPYPDDEKHADICVSPSYAMTTHRLPRASPSHPTIYQTTNPIISPRQESILSVAVMERALLTVEAKQALRGLVTRRRVGWLKPREITGLGPLQGGGSLMGERPGIWLCGSYAHPGIPLLEPCVASARNVVENGILVAEKVTGTTISWDS</sequence>
<keyword evidence="2" id="KW-1185">Reference proteome</keyword>
<organism evidence="1 2">
    <name type="scientific">Botryobasidium botryosum (strain FD-172 SS1)</name>
    <dbReference type="NCBI Taxonomy" id="930990"/>
    <lineage>
        <taxon>Eukaryota</taxon>
        <taxon>Fungi</taxon>
        <taxon>Dikarya</taxon>
        <taxon>Basidiomycota</taxon>
        <taxon>Agaricomycotina</taxon>
        <taxon>Agaricomycetes</taxon>
        <taxon>Cantharellales</taxon>
        <taxon>Botryobasidiaceae</taxon>
        <taxon>Botryobasidium</taxon>
    </lineage>
</organism>
<reference evidence="2" key="1">
    <citation type="journal article" date="2014" name="Proc. Natl. Acad. Sci. U.S.A.">
        <title>Extensive sampling of basidiomycete genomes demonstrates inadequacy of the white-rot/brown-rot paradigm for wood decay fungi.</title>
        <authorList>
            <person name="Riley R."/>
            <person name="Salamov A.A."/>
            <person name="Brown D.W."/>
            <person name="Nagy L.G."/>
            <person name="Floudas D."/>
            <person name="Held B.W."/>
            <person name="Levasseur A."/>
            <person name="Lombard V."/>
            <person name="Morin E."/>
            <person name="Otillar R."/>
            <person name="Lindquist E.A."/>
            <person name="Sun H."/>
            <person name="LaButti K.M."/>
            <person name="Schmutz J."/>
            <person name="Jabbour D."/>
            <person name="Luo H."/>
            <person name="Baker S.E."/>
            <person name="Pisabarro A.G."/>
            <person name="Walton J.D."/>
            <person name="Blanchette R.A."/>
            <person name="Henrissat B."/>
            <person name="Martin F."/>
            <person name="Cullen D."/>
            <person name="Hibbett D.S."/>
            <person name="Grigoriev I.V."/>
        </authorList>
    </citation>
    <scope>NUCLEOTIDE SEQUENCE [LARGE SCALE GENOMIC DNA]</scope>
    <source>
        <strain evidence="2">FD-172 SS1</strain>
    </source>
</reference>
<evidence type="ECO:0000313" key="2">
    <source>
        <dbReference type="Proteomes" id="UP000027195"/>
    </source>
</evidence>
<name>A0A067MYZ4_BOTB1</name>
<dbReference type="PANTHER" id="PTHR42923:SF17">
    <property type="entry name" value="AMINE OXIDASE DOMAIN-CONTAINING PROTEIN"/>
    <property type="match status" value="1"/>
</dbReference>
<dbReference type="SUPFAM" id="SSF51905">
    <property type="entry name" value="FAD/NAD(P)-binding domain"/>
    <property type="match status" value="1"/>
</dbReference>
<dbReference type="InParanoid" id="A0A067MYZ4"/>
<dbReference type="EMBL" id="KL198018">
    <property type="protein sequence ID" value="KDQ19910.1"/>
    <property type="molecule type" value="Genomic_DNA"/>
</dbReference>
<dbReference type="InterPro" id="IPR036188">
    <property type="entry name" value="FAD/NAD-bd_sf"/>
</dbReference>
<evidence type="ECO:0000313" key="1">
    <source>
        <dbReference type="EMBL" id="KDQ19910.1"/>
    </source>
</evidence>
<dbReference type="Proteomes" id="UP000027195">
    <property type="component" value="Unassembled WGS sequence"/>
</dbReference>
<dbReference type="Gene3D" id="3.50.50.60">
    <property type="entry name" value="FAD/NAD(P)-binding domain"/>
    <property type="match status" value="1"/>
</dbReference>
<dbReference type="InterPro" id="IPR050464">
    <property type="entry name" value="Zeta_carotene_desat/Oxidored"/>
</dbReference>
<dbReference type="PANTHER" id="PTHR42923">
    <property type="entry name" value="PROTOPORPHYRINOGEN OXIDASE"/>
    <property type="match status" value="1"/>
</dbReference>
<proteinExistence type="predicted"/>
<accession>A0A067MYZ4</accession>
<protein>
    <recommendedName>
        <fullName evidence="3">Amine oxidase domain-containing protein</fullName>
    </recommendedName>
</protein>
<dbReference type="Pfam" id="PF13450">
    <property type="entry name" value="NAD_binding_8"/>
    <property type="match status" value="1"/>
</dbReference>
<dbReference type="AlphaFoldDB" id="A0A067MYZ4"/>
<gene>
    <name evidence="1" type="ORF">BOTBODRAFT_101781</name>
</gene>
<dbReference type="STRING" id="930990.A0A067MYZ4"/>